<organism evidence="6 7">
    <name type="scientific">Armatimonas rosea</name>
    <dbReference type="NCBI Taxonomy" id="685828"/>
    <lineage>
        <taxon>Bacteria</taxon>
        <taxon>Bacillati</taxon>
        <taxon>Armatimonadota</taxon>
        <taxon>Armatimonadia</taxon>
        <taxon>Armatimonadales</taxon>
        <taxon>Armatimonadaceae</taxon>
        <taxon>Armatimonas</taxon>
    </lineage>
</organism>
<dbReference type="Gene3D" id="1.10.287.470">
    <property type="entry name" value="Helix hairpin bin"/>
    <property type="match status" value="2"/>
</dbReference>
<dbReference type="InterPro" id="IPR059052">
    <property type="entry name" value="HH_YbhG-like"/>
</dbReference>
<dbReference type="PANTHER" id="PTHR30469">
    <property type="entry name" value="MULTIDRUG RESISTANCE PROTEIN MDTA"/>
    <property type="match status" value="1"/>
</dbReference>
<evidence type="ECO:0000256" key="1">
    <source>
        <dbReference type="ARBA" id="ARBA00009477"/>
    </source>
</evidence>
<dbReference type="InterPro" id="IPR006143">
    <property type="entry name" value="RND_pump_MFP"/>
</dbReference>
<feature type="coiled-coil region" evidence="2">
    <location>
        <begin position="106"/>
        <end position="140"/>
    </location>
</feature>
<dbReference type="Gene3D" id="2.40.420.20">
    <property type="match status" value="1"/>
</dbReference>
<evidence type="ECO:0000313" key="6">
    <source>
        <dbReference type="EMBL" id="MBB6054022.1"/>
    </source>
</evidence>
<feature type="region of interest" description="Disordered" evidence="3">
    <location>
        <begin position="23"/>
        <end position="57"/>
    </location>
</feature>
<evidence type="ECO:0000256" key="3">
    <source>
        <dbReference type="SAM" id="MobiDB-lite"/>
    </source>
</evidence>
<dbReference type="RefSeq" id="WP_184204105.1">
    <property type="nucleotide sequence ID" value="NZ_JACHGW010000012.1"/>
</dbReference>
<dbReference type="AlphaFoldDB" id="A0A7W9SW91"/>
<dbReference type="Gene3D" id="2.40.50.100">
    <property type="match status" value="1"/>
</dbReference>
<feature type="compositionally biased region" description="Basic and acidic residues" evidence="3">
    <location>
        <begin position="513"/>
        <end position="530"/>
    </location>
</feature>
<dbReference type="EMBL" id="JACHGW010000012">
    <property type="protein sequence ID" value="MBB6054022.1"/>
    <property type="molecule type" value="Genomic_DNA"/>
</dbReference>
<dbReference type="Pfam" id="PF25954">
    <property type="entry name" value="Beta-barrel_RND_2"/>
    <property type="match status" value="1"/>
</dbReference>
<dbReference type="GO" id="GO:0015562">
    <property type="term" value="F:efflux transmembrane transporter activity"/>
    <property type="evidence" value="ECO:0007669"/>
    <property type="project" value="TreeGrafter"/>
</dbReference>
<dbReference type="SUPFAM" id="SSF111369">
    <property type="entry name" value="HlyD-like secretion proteins"/>
    <property type="match status" value="3"/>
</dbReference>
<keyword evidence="2" id="KW-0175">Coiled coil</keyword>
<dbReference type="PROSITE" id="PS51257">
    <property type="entry name" value="PROKAR_LIPOPROTEIN"/>
    <property type="match status" value="1"/>
</dbReference>
<accession>A0A7W9SW91</accession>
<evidence type="ECO:0000259" key="4">
    <source>
        <dbReference type="Pfam" id="PF25881"/>
    </source>
</evidence>
<dbReference type="FunFam" id="2.40.30.170:FF:000010">
    <property type="entry name" value="Efflux RND transporter periplasmic adaptor subunit"/>
    <property type="match status" value="1"/>
</dbReference>
<proteinExistence type="inferred from homology"/>
<dbReference type="InterPro" id="IPR058792">
    <property type="entry name" value="Beta-barrel_RND_2"/>
</dbReference>
<dbReference type="Pfam" id="PF25881">
    <property type="entry name" value="HH_YBHG"/>
    <property type="match status" value="1"/>
</dbReference>
<feature type="coiled-coil region" evidence="2">
    <location>
        <begin position="196"/>
        <end position="280"/>
    </location>
</feature>
<gene>
    <name evidence="6" type="ORF">HNQ39_005869</name>
</gene>
<feature type="region of interest" description="Disordered" evidence="3">
    <location>
        <begin position="511"/>
        <end position="530"/>
    </location>
</feature>
<name>A0A7W9SW91_ARMRO</name>
<comment type="caution">
    <text evidence="6">The sequence shown here is derived from an EMBL/GenBank/DDBJ whole genome shotgun (WGS) entry which is preliminary data.</text>
</comment>
<reference evidence="6 7" key="1">
    <citation type="submission" date="2020-08" db="EMBL/GenBank/DDBJ databases">
        <title>Genomic Encyclopedia of Type Strains, Phase IV (KMG-IV): sequencing the most valuable type-strain genomes for metagenomic binning, comparative biology and taxonomic classification.</title>
        <authorList>
            <person name="Goeker M."/>
        </authorList>
    </citation>
    <scope>NUCLEOTIDE SEQUENCE [LARGE SCALE GENOMIC DNA]</scope>
    <source>
        <strain evidence="6 7">DSM 23562</strain>
    </source>
</reference>
<keyword evidence="7" id="KW-1185">Reference proteome</keyword>
<dbReference type="NCBIfam" id="TIGR01730">
    <property type="entry name" value="RND_mfp"/>
    <property type="match status" value="1"/>
</dbReference>
<protein>
    <submittedName>
        <fullName evidence="6">RND family efflux transporter MFP subunit</fullName>
    </submittedName>
</protein>
<sequence>MKTVQLSRHLAFSSGALLLMSGCMPKPGGSPPESPGGSKENANSPSPVVTAKAHRGEVTKSLNVTGSLMALQEVSLSAKQGGKLLEVTVREGDTVAAGQVIARIDATDLLAQVRTAEASLNSARARLTQAEAAYQQAGKTLEADVTSARATYNQQTTVSQAQVRSAEAALASARSRLSTLQEGARPEERLQTQASLSVAEANLRKAQADLTRSEKLFTAGAISQAEIDQYRTARDVAQANLNAAKATVELQLKGSRQQEIDQAKLQIDQAEEALRQATAGRATDAVRKASLDTALANKTQLTVKQADISSARAGIDSANAALTTARQAVADTAIRAPFAGKVASRTAQPGQNVTVTNPIVSIVAMDSVYFEPAVPSVSLSHVKVGQSVAIAVDAYPGKTFAGKVVRIYPSGSSSSRTFPVRISLDNKAGVLRPHMFAQGKITTEKSQGVVLFPKEAILKKDGKNIFFVIENNKAIEKSISINSEDGVGEVSSSDLKEGDIVVTLGQRTLKNGDSVKADNNQEKKNNAMAR</sequence>
<feature type="domain" description="YbhG-like alpha-helical hairpin" evidence="4">
    <location>
        <begin position="160"/>
        <end position="277"/>
    </location>
</feature>
<dbReference type="GO" id="GO:1990281">
    <property type="term" value="C:efflux pump complex"/>
    <property type="evidence" value="ECO:0007669"/>
    <property type="project" value="TreeGrafter"/>
</dbReference>
<dbReference type="PRINTS" id="PR01490">
    <property type="entry name" value="RTXTOXIND"/>
</dbReference>
<dbReference type="Proteomes" id="UP000520814">
    <property type="component" value="Unassembled WGS sequence"/>
</dbReference>
<comment type="similarity">
    <text evidence="1">Belongs to the membrane fusion protein (MFP) (TC 8.A.1) family.</text>
</comment>
<evidence type="ECO:0000313" key="7">
    <source>
        <dbReference type="Proteomes" id="UP000520814"/>
    </source>
</evidence>
<dbReference type="Gene3D" id="2.40.30.170">
    <property type="match status" value="1"/>
</dbReference>
<evidence type="ECO:0000259" key="5">
    <source>
        <dbReference type="Pfam" id="PF25954"/>
    </source>
</evidence>
<feature type="domain" description="CusB-like beta-barrel" evidence="5">
    <location>
        <begin position="370"/>
        <end position="444"/>
    </location>
</feature>
<evidence type="ECO:0000256" key="2">
    <source>
        <dbReference type="SAM" id="Coils"/>
    </source>
</evidence>